<dbReference type="RefSeq" id="WP_011641005.1">
    <property type="nucleotide sequence ID" value="NC_008346.1"/>
</dbReference>
<dbReference type="STRING" id="335541.Swol_1606"/>
<evidence type="ECO:0000256" key="2">
    <source>
        <dbReference type="SAM" id="Phobius"/>
    </source>
</evidence>
<feature type="transmembrane region" description="Helical" evidence="2">
    <location>
        <begin position="12"/>
        <end position="35"/>
    </location>
</feature>
<dbReference type="EMBL" id="CP000448">
    <property type="protein sequence ID" value="ABI68907.1"/>
    <property type="molecule type" value="Genomic_DNA"/>
</dbReference>
<evidence type="ECO:0000259" key="3">
    <source>
        <dbReference type="Pfam" id="PF09335"/>
    </source>
</evidence>
<keyword evidence="2" id="KW-0472">Membrane</keyword>
<evidence type="ECO:0000313" key="5">
    <source>
        <dbReference type="Proteomes" id="UP000001968"/>
    </source>
</evidence>
<keyword evidence="2" id="KW-1133">Transmembrane helix</keyword>
<comment type="similarity">
    <text evidence="1">Belongs to the DedA family.</text>
</comment>
<dbReference type="Proteomes" id="UP000001968">
    <property type="component" value="Chromosome"/>
</dbReference>
<dbReference type="OrthoDB" id="9789113at2"/>
<feature type="transmembrane region" description="Helical" evidence="2">
    <location>
        <begin position="294"/>
        <end position="313"/>
    </location>
</feature>
<organism evidence="4 5">
    <name type="scientific">Syntrophomonas wolfei subsp. wolfei (strain DSM 2245B / Goettingen)</name>
    <dbReference type="NCBI Taxonomy" id="335541"/>
    <lineage>
        <taxon>Bacteria</taxon>
        <taxon>Bacillati</taxon>
        <taxon>Bacillota</taxon>
        <taxon>Clostridia</taxon>
        <taxon>Eubacteriales</taxon>
        <taxon>Syntrophomonadaceae</taxon>
        <taxon>Syntrophomonas</taxon>
    </lineage>
</organism>
<protein>
    <submittedName>
        <fullName evidence="4">Membrane protein-like protein</fullName>
    </submittedName>
</protein>
<dbReference type="eggNOG" id="COG1238">
    <property type="taxonomic scope" value="Bacteria"/>
</dbReference>
<name>Q0AWJ7_SYNWW</name>
<feature type="transmembrane region" description="Helical" evidence="2">
    <location>
        <begin position="390"/>
        <end position="409"/>
    </location>
</feature>
<feature type="transmembrane region" description="Helical" evidence="2">
    <location>
        <begin position="47"/>
        <end position="68"/>
    </location>
</feature>
<accession>Q0AWJ7</accession>
<keyword evidence="2" id="KW-0812">Transmembrane</keyword>
<keyword evidence="5" id="KW-1185">Reference proteome</keyword>
<reference evidence="5" key="1">
    <citation type="journal article" date="2010" name="Environ. Microbiol.">
        <title>The genome of Syntrophomonas wolfei: new insights into syntrophic metabolism and biohydrogen production.</title>
        <authorList>
            <person name="Sieber J.R."/>
            <person name="Sims D.R."/>
            <person name="Han C."/>
            <person name="Kim E."/>
            <person name="Lykidis A."/>
            <person name="Lapidus A.L."/>
            <person name="McDonnald E."/>
            <person name="Rohlin L."/>
            <person name="Culley D.E."/>
            <person name="Gunsalus R."/>
            <person name="McInerney M.J."/>
        </authorList>
    </citation>
    <scope>NUCLEOTIDE SEQUENCE [LARGE SCALE GENOMIC DNA]</scope>
    <source>
        <strain evidence="5">DSM 2245B / Goettingen</strain>
    </source>
</reference>
<dbReference type="KEGG" id="swo:Swol_1606"/>
<dbReference type="InterPro" id="IPR032816">
    <property type="entry name" value="VTT_dom"/>
</dbReference>
<feature type="domain" description="VTT" evidence="3">
    <location>
        <begin position="48"/>
        <end position="146"/>
    </location>
</feature>
<evidence type="ECO:0000313" key="4">
    <source>
        <dbReference type="EMBL" id="ABI68907.1"/>
    </source>
</evidence>
<proteinExistence type="inferred from homology"/>
<feature type="transmembrane region" description="Helical" evidence="2">
    <location>
        <begin position="333"/>
        <end position="351"/>
    </location>
</feature>
<feature type="transmembrane region" description="Helical" evidence="2">
    <location>
        <begin position="214"/>
        <end position="236"/>
    </location>
</feature>
<dbReference type="Pfam" id="PF09335">
    <property type="entry name" value="VTT_dom"/>
    <property type="match status" value="1"/>
</dbReference>
<dbReference type="GO" id="GO:0005886">
    <property type="term" value="C:plasma membrane"/>
    <property type="evidence" value="ECO:0007669"/>
    <property type="project" value="TreeGrafter"/>
</dbReference>
<feature type="transmembrane region" description="Helical" evidence="2">
    <location>
        <begin position="164"/>
        <end position="181"/>
    </location>
</feature>
<gene>
    <name evidence="4" type="ordered locus">Swol_1606</name>
</gene>
<dbReference type="PANTHER" id="PTHR42709">
    <property type="entry name" value="ALKALINE PHOSPHATASE LIKE PROTEIN"/>
    <property type="match status" value="1"/>
</dbReference>
<evidence type="ECO:0000256" key="1">
    <source>
        <dbReference type="ARBA" id="ARBA00010792"/>
    </source>
</evidence>
<feature type="transmembrane region" description="Helical" evidence="2">
    <location>
        <begin position="268"/>
        <end position="287"/>
    </location>
</feature>
<dbReference type="PANTHER" id="PTHR42709:SF11">
    <property type="entry name" value="DEDA FAMILY PROTEIN"/>
    <property type="match status" value="1"/>
</dbReference>
<sequence length="416" mass="46484">MLAHLLPVLQAYGVWGLLILAFAESSFFPVFPDFILIPLCLANPDQAVFYALLATVGSATGAYFGYVLGNVVGQPLLRRLASGEKIALIESTYQKYGAWAVCIAGLAPLPYKLFTISSGIFRLSLPGFLTATLLGRGLRFFVEAILIMSVGEQAIVFISQNSGWISTIVISGIIILLMLFFKRQSVSNFLLGLRDKACLSRLGKVRIVGSRLQLLGEWLVALGSGAFLSFFLAGSIKDILNNRLFNTDQVLNQLFAPVVGPAWKAVDWLFNGWILFFLVLLSSYLFLRREKWESVAFLFLSLMGSSTVLWGFYRIIMENYSLNPFSSHLFTHPTRVLINTLWACYIIWLSASRKTLWRKEKLVKFLSGILVLLLLGISRVSAGFRPSEVLVTLAIAGLWSVVVWIIFLYRHSLREN</sequence>
<dbReference type="HOGENOM" id="CLU_660435_0_0_9"/>
<feature type="transmembrane region" description="Helical" evidence="2">
    <location>
        <begin position="363"/>
        <end position="384"/>
    </location>
</feature>
<dbReference type="AlphaFoldDB" id="Q0AWJ7"/>
<dbReference type="InterPro" id="IPR051311">
    <property type="entry name" value="DedA_domain"/>
</dbReference>